<proteinExistence type="predicted"/>
<reference evidence="1" key="1">
    <citation type="submission" date="2023-05" db="EMBL/GenBank/DDBJ databases">
        <title>Nepenthes gracilis genome sequencing.</title>
        <authorList>
            <person name="Fukushima K."/>
        </authorList>
    </citation>
    <scope>NUCLEOTIDE SEQUENCE</scope>
    <source>
        <strain evidence="1">SING2019-196</strain>
    </source>
</reference>
<comment type="caution">
    <text evidence="1">The sequence shown here is derived from an EMBL/GenBank/DDBJ whole genome shotgun (WGS) entry which is preliminary data.</text>
</comment>
<evidence type="ECO:0000313" key="2">
    <source>
        <dbReference type="Proteomes" id="UP001279734"/>
    </source>
</evidence>
<protein>
    <submittedName>
        <fullName evidence="1">Uncharacterized protein</fullName>
    </submittedName>
</protein>
<keyword evidence="2" id="KW-1185">Reference proteome</keyword>
<dbReference type="Proteomes" id="UP001279734">
    <property type="component" value="Unassembled WGS sequence"/>
</dbReference>
<dbReference type="EMBL" id="BSYO01000006">
    <property type="protein sequence ID" value="GMH06263.1"/>
    <property type="molecule type" value="Genomic_DNA"/>
</dbReference>
<dbReference type="AlphaFoldDB" id="A0AAD3S871"/>
<evidence type="ECO:0000313" key="1">
    <source>
        <dbReference type="EMBL" id="GMH06263.1"/>
    </source>
</evidence>
<sequence length="137" mass="14687">MLLVLVMMGFAPVFDVVRHVELSSNSVCGYCNLIKVQIIWADALFPWLSSTIGGIGMGSFVYFDLMLWIGIAGVLKDLPEDVCVLGASLLLENHGAHSDVQPVYADSFLGCQCAAAKVGAGFYDPDVGFLFVSFSEG</sequence>
<accession>A0AAD3S871</accession>
<gene>
    <name evidence="1" type="ORF">Nepgr_008103</name>
</gene>
<name>A0AAD3S871_NEPGR</name>
<organism evidence="1 2">
    <name type="scientific">Nepenthes gracilis</name>
    <name type="common">Slender pitcher plant</name>
    <dbReference type="NCBI Taxonomy" id="150966"/>
    <lineage>
        <taxon>Eukaryota</taxon>
        <taxon>Viridiplantae</taxon>
        <taxon>Streptophyta</taxon>
        <taxon>Embryophyta</taxon>
        <taxon>Tracheophyta</taxon>
        <taxon>Spermatophyta</taxon>
        <taxon>Magnoliopsida</taxon>
        <taxon>eudicotyledons</taxon>
        <taxon>Gunneridae</taxon>
        <taxon>Pentapetalae</taxon>
        <taxon>Caryophyllales</taxon>
        <taxon>Nepenthaceae</taxon>
        <taxon>Nepenthes</taxon>
    </lineage>
</organism>